<dbReference type="Proteomes" id="UP000008068">
    <property type="component" value="Unassembled WGS sequence"/>
</dbReference>
<dbReference type="InParanoid" id="G0MJA1"/>
<protein>
    <submittedName>
        <fullName evidence="2">Uncharacterized protein</fullName>
    </submittedName>
</protein>
<keyword evidence="3" id="KW-1185">Reference proteome</keyword>
<evidence type="ECO:0000256" key="1">
    <source>
        <dbReference type="SAM" id="MobiDB-lite"/>
    </source>
</evidence>
<accession>G0MJA1</accession>
<reference evidence="3" key="1">
    <citation type="submission" date="2011-07" db="EMBL/GenBank/DDBJ databases">
        <authorList>
            <consortium name="Caenorhabditis brenneri Sequencing and Analysis Consortium"/>
            <person name="Wilson R.K."/>
        </authorList>
    </citation>
    <scope>NUCLEOTIDE SEQUENCE [LARGE SCALE GENOMIC DNA]</scope>
    <source>
        <strain evidence="3">PB2801</strain>
    </source>
</reference>
<name>G0MJA1_CAEBE</name>
<dbReference type="AlphaFoldDB" id="G0MJA1"/>
<feature type="region of interest" description="Disordered" evidence="1">
    <location>
        <begin position="1"/>
        <end position="48"/>
    </location>
</feature>
<gene>
    <name evidence="2" type="ORF">CAEBREN_23138</name>
</gene>
<dbReference type="EMBL" id="GL379797">
    <property type="protein sequence ID" value="EGT32485.1"/>
    <property type="molecule type" value="Genomic_DNA"/>
</dbReference>
<dbReference type="HOGENOM" id="CLU_1556616_0_0_1"/>
<feature type="region of interest" description="Disordered" evidence="1">
    <location>
        <begin position="147"/>
        <end position="172"/>
    </location>
</feature>
<organism evidence="3">
    <name type="scientific">Caenorhabditis brenneri</name>
    <name type="common">Nematode worm</name>
    <dbReference type="NCBI Taxonomy" id="135651"/>
    <lineage>
        <taxon>Eukaryota</taxon>
        <taxon>Metazoa</taxon>
        <taxon>Ecdysozoa</taxon>
        <taxon>Nematoda</taxon>
        <taxon>Chromadorea</taxon>
        <taxon>Rhabditida</taxon>
        <taxon>Rhabditina</taxon>
        <taxon>Rhabditomorpha</taxon>
        <taxon>Rhabditoidea</taxon>
        <taxon>Rhabditidae</taxon>
        <taxon>Peloderinae</taxon>
        <taxon>Caenorhabditis</taxon>
    </lineage>
</organism>
<proteinExistence type="predicted"/>
<evidence type="ECO:0000313" key="2">
    <source>
        <dbReference type="EMBL" id="EGT32485.1"/>
    </source>
</evidence>
<sequence length="172" mass="19627">MSGSPPLPLQNPAQDRDRVQDPELNGPLGNIQDDRNHGGFLANIGHQPDPPPPNIFPANFFPYAILCVTFDGFREKLQQQTIQLEQIQPIEGLNDNQKNVIKTQLERIKEDLDIYGRVVNETMIKFGVEDGQMEFDEHVVELDMEVEDDEMNAAENREDQRDLNNNSEEEQA</sequence>
<evidence type="ECO:0000313" key="3">
    <source>
        <dbReference type="Proteomes" id="UP000008068"/>
    </source>
</evidence>